<evidence type="ECO:0000313" key="8">
    <source>
        <dbReference type="EMBL" id="KAK9416531.1"/>
    </source>
</evidence>
<feature type="transmembrane region" description="Helical" evidence="6">
    <location>
        <begin position="154"/>
        <end position="171"/>
    </location>
</feature>
<dbReference type="Proteomes" id="UP001408356">
    <property type="component" value="Unassembled WGS sequence"/>
</dbReference>
<evidence type="ECO:0000256" key="2">
    <source>
        <dbReference type="ARBA" id="ARBA00022448"/>
    </source>
</evidence>
<feature type="transmembrane region" description="Helical" evidence="6">
    <location>
        <begin position="83"/>
        <end position="100"/>
    </location>
</feature>
<dbReference type="PANTHER" id="PTHR43791">
    <property type="entry name" value="PERMEASE-RELATED"/>
    <property type="match status" value="1"/>
</dbReference>
<feature type="transmembrane region" description="Helical" evidence="6">
    <location>
        <begin position="367"/>
        <end position="385"/>
    </location>
</feature>
<dbReference type="InterPro" id="IPR020846">
    <property type="entry name" value="MFS_dom"/>
</dbReference>
<reference evidence="8 9" key="1">
    <citation type="journal article" date="2024" name="J. Plant Pathol.">
        <title>Sequence and assembly of the genome of Seiridium unicorne, isolate CBS 538.82, causal agent of cypress canker disease.</title>
        <authorList>
            <person name="Scali E."/>
            <person name="Rocca G.D."/>
            <person name="Danti R."/>
            <person name="Garbelotto M."/>
            <person name="Barberini S."/>
            <person name="Baroncelli R."/>
            <person name="Emiliani G."/>
        </authorList>
    </citation>
    <scope>NUCLEOTIDE SEQUENCE [LARGE SCALE GENOMIC DNA]</scope>
    <source>
        <strain evidence="8 9">BM-138-508</strain>
    </source>
</reference>
<feature type="domain" description="Major facilitator superfamily (MFS) profile" evidence="7">
    <location>
        <begin position="87"/>
        <end position="511"/>
    </location>
</feature>
<evidence type="ECO:0000256" key="6">
    <source>
        <dbReference type="SAM" id="Phobius"/>
    </source>
</evidence>
<keyword evidence="3 6" id="KW-0812">Transmembrane</keyword>
<gene>
    <name evidence="8" type="ORF">SUNI508_09637</name>
</gene>
<organism evidence="8 9">
    <name type="scientific">Seiridium unicorne</name>
    <dbReference type="NCBI Taxonomy" id="138068"/>
    <lineage>
        <taxon>Eukaryota</taxon>
        <taxon>Fungi</taxon>
        <taxon>Dikarya</taxon>
        <taxon>Ascomycota</taxon>
        <taxon>Pezizomycotina</taxon>
        <taxon>Sordariomycetes</taxon>
        <taxon>Xylariomycetidae</taxon>
        <taxon>Amphisphaeriales</taxon>
        <taxon>Sporocadaceae</taxon>
        <taxon>Seiridium</taxon>
    </lineage>
</organism>
<evidence type="ECO:0000256" key="3">
    <source>
        <dbReference type="ARBA" id="ARBA00022692"/>
    </source>
</evidence>
<name>A0ABR2UQD9_9PEZI</name>
<feature type="transmembrane region" description="Helical" evidence="6">
    <location>
        <begin position="418"/>
        <end position="441"/>
    </location>
</feature>
<comment type="subcellular location">
    <subcellularLocation>
        <location evidence="1">Membrane</location>
        <topology evidence="1">Multi-pass membrane protein</topology>
    </subcellularLocation>
</comment>
<dbReference type="PANTHER" id="PTHR43791:SF70">
    <property type="entry name" value="MAJOR FACILITATOR SUPERFAMILY (MFS) PROFILE DOMAIN-CONTAINING PROTEIN"/>
    <property type="match status" value="1"/>
</dbReference>
<evidence type="ECO:0000259" key="7">
    <source>
        <dbReference type="PROSITE" id="PS50850"/>
    </source>
</evidence>
<dbReference type="SUPFAM" id="SSF103473">
    <property type="entry name" value="MFS general substrate transporter"/>
    <property type="match status" value="1"/>
</dbReference>
<keyword evidence="2" id="KW-0813">Transport</keyword>
<feature type="transmembrane region" description="Helical" evidence="6">
    <location>
        <begin position="307"/>
        <end position="327"/>
    </location>
</feature>
<comment type="caution">
    <text evidence="8">The sequence shown here is derived from an EMBL/GenBank/DDBJ whole genome shotgun (WGS) entry which is preliminary data.</text>
</comment>
<evidence type="ECO:0000256" key="1">
    <source>
        <dbReference type="ARBA" id="ARBA00004141"/>
    </source>
</evidence>
<dbReference type="InterPro" id="IPR011701">
    <property type="entry name" value="MFS"/>
</dbReference>
<feature type="transmembrane region" description="Helical" evidence="6">
    <location>
        <begin position="216"/>
        <end position="236"/>
    </location>
</feature>
<evidence type="ECO:0000256" key="5">
    <source>
        <dbReference type="ARBA" id="ARBA00023136"/>
    </source>
</evidence>
<dbReference type="PROSITE" id="PS50850">
    <property type="entry name" value="MFS"/>
    <property type="match status" value="1"/>
</dbReference>
<dbReference type="Gene3D" id="1.20.1250.20">
    <property type="entry name" value="MFS general substrate transporter like domains"/>
    <property type="match status" value="2"/>
</dbReference>
<keyword evidence="9" id="KW-1185">Reference proteome</keyword>
<feature type="transmembrane region" description="Helical" evidence="6">
    <location>
        <begin position="183"/>
        <end position="204"/>
    </location>
</feature>
<dbReference type="EMBL" id="JARVKF010000406">
    <property type="protein sequence ID" value="KAK9416531.1"/>
    <property type="molecule type" value="Genomic_DNA"/>
</dbReference>
<feature type="transmembrane region" description="Helical" evidence="6">
    <location>
        <begin position="126"/>
        <end position="147"/>
    </location>
</feature>
<feature type="transmembrane region" description="Helical" evidence="6">
    <location>
        <begin position="248"/>
        <end position="268"/>
    </location>
</feature>
<keyword evidence="5 6" id="KW-0472">Membrane</keyword>
<dbReference type="InterPro" id="IPR036259">
    <property type="entry name" value="MFS_trans_sf"/>
</dbReference>
<feature type="transmembrane region" description="Helical" evidence="6">
    <location>
        <begin position="485"/>
        <end position="507"/>
    </location>
</feature>
<feature type="transmembrane region" description="Helical" evidence="6">
    <location>
        <begin position="453"/>
        <end position="473"/>
    </location>
</feature>
<evidence type="ECO:0000313" key="9">
    <source>
        <dbReference type="Proteomes" id="UP001408356"/>
    </source>
</evidence>
<dbReference type="Pfam" id="PF07690">
    <property type="entry name" value="MFS_1"/>
    <property type="match status" value="1"/>
</dbReference>
<proteinExistence type="predicted"/>
<keyword evidence="4 6" id="KW-1133">Transmembrane helix</keyword>
<protein>
    <submittedName>
        <fullName evidence="8">MFS general substrate transporter</fullName>
    </submittedName>
</protein>
<feature type="transmembrane region" description="Helical" evidence="6">
    <location>
        <begin position="392"/>
        <end position="412"/>
    </location>
</feature>
<sequence length="545" mass="60857">MIPNSHTNSITAGEAVEAQKDVGVRQQEKLEADYRQVENAVGYAQYLEGLDLEVSDKEVSGISHRSCVRTNDLAQMRRVRWKIDLIVLPLFLITQTLQFIDKTALNYANLFGYQQALGLQGNQFNYLSAMVYAGYFFGQYPCGWLIGRFRAQKVMAICIMIWGALVLIMTQCRTYSSALAVRFLMGVFEASVTPGLTLMTGFWFTRREIPLRQCIWYSALGWGGIIGSYISMGVSQLPSNMKPERWELIFFILGGVTCLWSFVVWFLLPDTPSKAWFLKERERIIAIKRVSTNETGIKNKSFDKKQIAVAFWDPKGIILFISVFAAIKADSSTGMRRAIPNGVVNSFSTIIIQDMGFSTTMTTELKSVGDATQIVALIISGFVVLNIRNSRLLVSTAANILCTVAAACLAYLPRSNTWGRLVCFWLVNAQSVGFTVSLTTISSNMAGYTHRSLANALVFTAYCWGNFTGPFVVKSSDAPYYQGASIGLLVGYAIKLGCHLLLLTYMFTENKRRDRVYGPADKAASDEAGMQDLTEFQNKNFRYVL</sequence>
<evidence type="ECO:0000256" key="4">
    <source>
        <dbReference type="ARBA" id="ARBA00022989"/>
    </source>
</evidence>
<accession>A0ABR2UQD9</accession>